<gene>
    <name evidence="11" type="ORF">BJY16_000339</name>
</gene>
<feature type="binding site" evidence="9">
    <location>
        <position position="217"/>
    </location>
    <ligand>
        <name>D-dopa</name>
        <dbReference type="ChEBI" id="CHEBI:149689"/>
    </ligand>
</feature>
<evidence type="ECO:0000256" key="5">
    <source>
        <dbReference type="ARBA" id="ARBA00023002"/>
    </source>
</evidence>
<comment type="cofactor">
    <cofactor evidence="1 9">
        <name>FAD</name>
        <dbReference type="ChEBI" id="CHEBI:57692"/>
    </cofactor>
</comment>
<sequence>MAATAKPLLVVGAGVIGLTTAIRLAEEGLPVRVLADEPPSRTTSAAAGAMWETCLTDHPDLDRWSRVCFQRLLAQAPDPAAGIRVVRGVEATRDRIETPDWARRLPDHTEIDPATLPPGFLSGWGFTTALIDMPVYLSYLTGLLERHRITIERAHVTDLADLTGEAPVVLNCTGFRAAQLVGDPSVEPLRGQLVAVRNPGITEFFCEHTDDPTAVVYLLPHGDTLIIGGSGEKGYERPAPDPRITREMLDRGIALFPRIAGAEVLGERVGFRPYRSPVRVERDGRVIHNYGHGGAGVTLSWGSAEDVCRMAVELLG</sequence>
<dbReference type="InterPro" id="IPR023209">
    <property type="entry name" value="DAO"/>
</dbReference>
<keyword evidence="5 11" id="KW-0560">Oxidoreductase</keyword>
<feature type="domain" description="FAD dependent oxidoreductase" evidence="10">
    <location>
        <begin position="9"/>
        <end position="308"/>
    </location>
</feature>
<comment type="caution">
    <text evidence="11">The sequence shown here is derived from an EMBL/GenBank/DDBJ whole genome shotgun (WGS) entry which is preliminary data.</text>
</comment>
<keyword evidence="12" id="KW-1185">Reference proteome</keyword>
<dbReference type="AlphaFoldDB" id="A0A7W7GRB2"/>
<feature type="binding site" evidence="9">
    <location>
        <begin position="43"/>
        <end position="44"/>
    </location>
    <ligand>
        <name>FAD</name>
        <dbReference type="ChEBI" id="CHEBI:57692"/>
    </ligand>
</feature>
<evidence type="ECO:0000256" key="3">
    <source>
        <dbReference type="ARBA" id="ARBA00022630"/>
    </source>
</evidence>
<evidence type="ECO:0000256" key="2">
    <source>
        <dbReference type="ARBA" id="ARBA00006730"/>
    </source>
</evidence>
<evidence type="ECO:0000256" key="7">
    <source>
        <dbReference type="ARBA" id="ARBA00039751"/>
    </source>
</evidence>
<evidence type="ECO:0000256" key="1">
    <source>
        <dbReference type="ARBA" id="ARBA00001974"/>
    </source>
</evidence>
<comment type="catalytic activity">
    <reaction evidence="8">
        <text>a D-alpha-amino acid + O2 + H2O = a 2-oxocarboxylate + H2O2 + NH4(+)</text>
        <dbReference type="Rhea" id="RHEA:21816"/>
        <dbReference type="ChEBI" id="CHEBI:15377"/>
        <dbReference type="ChEBI" id="CHEBI:15379"/>
        <dbReference type="ChEBI" id="CHEBI:16240"/>
        <dbReference type="ChEBI" id="CHEBI:28938"/>
        <dbReference type="ChEBI" id="CHEBI:35179"/>
        <dbReference type="ChEBI" id="CHEBI:59871"/>
        <dbReference type="EC" id="1.4.3.3"/>
    </reaction>
    <physiologicalReaction direction="left-to-right" evidence="8">
        <dbReference type="Rhea" id="RHEA:21817"/>
    </physiologicalReaction>
</comment>
<feature type="binding site" evidence="9">
    <location>
        <begin position="293"/>
        <end position="298"/>
    </location>
    <ligand>
        <name>FAD</name>
        <dbReference type="ChEBI" id="CHEBI:57692"/>
    </ligand>
</feature>
<name>A0A7W7GRB2_9ACTN</name>
<dbReference type="PROSITE" id="PS00677">
    <property type="entry name" value="DAO"/>
    <property type="match status" value="1"/>
</dbReference>
<organism evidence="11 12">
    <name type="scientific">Actinoplanes octamycinicus</name>
    <dbReference type="NCBI Taxonomy" id="135948"/>
    <lineage>
        <taxon>Bacteria</taxon>
        <taxon>Bacillati</taxon>
        <taxon>Actinomycetota</taxon>
        <taxon>Actinomycetes</taxon>
        <taxon>Micromonosporales</taxon>
        <taxon>Micromonosporaceae</taxon>
        <taxon>Actinoplanes</taxon>
    </lineage>
</organism>
<dbReference type="GO" id="GO:0071949">
    <property type="term" value="F:FAD binding"/>
    <property type="evidence" value="ECO:0007669"/>
    <property type="project" value="InterPro"/>
</dbReference>
<protein>
    <recommendedName>
        <fullName evidence="7">D-amino-acid oxidase</fullName>
        <ecNumber evidence="6">1.4.3.3</ecNumber>
    </recommendedName>
</protein>
<proteinExistence type="inferred from homology"/>
<dbReference type="PIRSF" id="PIRSF000189">
    <property type="entry name" value="D-aa_oxidase"/>
    <property type="match status" value="1"/>
</dbReference>
<dbReference type="GO" id="GO:0005737">
    <property type="term" value="C:cytoplasm"/>
    <property type="evidence" value="ECO:0007669"/>
    <property type="project" value="TreeGrafter"/>
</dbReference>
<evidence type="ECO:0000256" key="9">
    <source>
        <dbReference type="PIRSR" id="PIRSR000189-1"/>
    </source>
</evidence>
<evidence type="ECO:0000313" key="12">
    <source>
        <dbReference type="Proteomes" id="UP000546162"/>
    </source>
</evidence>
<feature type="binding site" evidence="9">
    <location>
        <position position="173"/>
    </location>
    <ligand>
        <name>FAD</name>
        <dbReference type="ChEBI" id="CHEBI:57692"/>
    </ligand>
</feature>
<dbReference type="Gene3D" id="3.40.50.720">
    <property type="entry name" value="NAD(P)-binding Rossmann-like Domain"/>
    <property type="match status" value="1"/>
</dbReference>
<feature type="binding site" evidence="9">
    <location>
        <position position="208"/>
    </location>
    <ligand>
        <name>D-dopa</name>
        <dbReference type="ChEBI" id="CHEBI:149689"/>
    </ligand>
</feature>
<dbReference type="GO" id="GO:0003884">
    <property type="term" value="F:D-amino-acid oxidase activity"/>
    <property type="evidence" value="ECO:0007669"/>
    <property type="project" value="UniProtKB-EC"/>
</dbReference>
<dbReference type="PANTHER" id="PTHR11530">
    <property type="entry name" value="D-AMINO ACID OXIDASE"/>
    <property type="match status" value="1"/>
</dbReference>
<dbReference type="InterPro" id="IPR006181">
    <property type="entry name" value="D-amino_acid_oxidase_CS"/>
</dbReference>
<dbReference type="EC" id="1.4.3.3" evidence="6"/>
<accession>A0A7W7GRB2</accession>
<feature type="binding site" evidence="9">
    <location>
        <position position="272"/>
    </location>
    <ligand>
        <name>D-dopa</name>
        <dbReference type="ChEBI" id="CHEBI:149689"/>
    </ligand>
</feature>
<dbReference type="SUPFAM" id="SSF51971">
    <property type="entry name" value="Nucleotide-binding domain"/>
    <property type="match status" value="1"/>
</dbReference>
<evidence type="ECO:0000256" key="8">
    <source>
        <dbReference type="ARBA" id="ARBA00049547"/>
    </source>
</evidence>
<keyword evidence="4 9" id="KW-0274">FAD</keyword>
<evidence type="ECO:0000256" key="4">
    <source>
        <dbReference type="ARBA" id="ARBA00022827"/>
    </source>
</evidence>
<dbReference type="RefSeq" id="WP_185037373.1">
    <property type="nucleotide sequence ID" value="NZ_BAABFG010000005.1"/>
</dbReference>
<feature type="binding site" evidence="9">
    <location>
        <position position="294"/>
    </location>
    <ligand>
        <name>D-dopa</name>
        <dbReference type="ChEBI" id="CHEBI:149689"/>
    </ligand>
</feature>
<dbReference type="EMBL" id="JACHNB010000001">
    <property type="protein sequence ID" value="MBB4736880.1"/>
    <property type="molecule type" value="Genomic_DNA"/>
</dbReference>
<dbReference type="Gene3D" id="3.30.9.10">
    <property type="entry name" value="D-Amino Acid Oxidase, subunit A, domain 2"/>
    <property type="match status" value="1"/>
</dbReference>
<dbReference type="Pfam" id="PF01266">
    <property type="entry name" value="DAO"/>
    <property type="match status" value="1"/>
</dbReference>
<evidence type="ECO:0000256" key="6">
    <source>
        <dbReference type="ARBA" id="ARBA00039101"/>
    </source>
</evidence>
<keyword evidence="3" id="KW-0285">Flavoprotein</keyword>
<reference evidence="11 12" key="1">
    <citation type="submission" date="2020-08" db="EMBL/GenBank/DDBJ databases">
        <title>Sequencing the genomes of 1000 actinobacteria strains.</title>
        <authorList>
            <person name="Klenk H.-P."/>
        </authorList>
    </citation>
    <scope>NUCLEOTIDE SEQUENCE [LARGE SCALE GENOMIC DNA]</scope>
    <source>
        <strain evidence="11 12">DSM 45809</strain>
    </source>
</reference>
<feature type="binding site" evidence="9">
    <location>
        <position position="156"/>
    </location>
    <ligand>
        <name>FAD</name>
        <dbReference type="ChEBI" id="CHEBI:57692"/>
    </ligand>
</feature>
<evidence type="ECO:0000313" key="11">
    <source>
        <dbReference type="EMBL" id="MBB4736880.1"/>
    </source>
</evidence>
<dbReference type="InterPro" id="IPR006076">
    <property type="entry name" value="FAD-dep_OxRdtase"/>
</dbReference>
<dbReference type="GO" id="GO:0019478">
    <property type="term" value="P:D-amino acid catabolic process"/>
    <property type="evidence" value="ECO:0007669"/>
    <property type="project" value="TreeGrafter"/>
</dbReference>
<dbReference type="PANTHER" id="PTHR11530:SF11">
    <property type="entry name" value="D-ASPARTATE OXIDASE"/>
    <property type="match status" value="1"/>
</dbReference>
<comment type="similarity">
    <text evidence="2">Belongs to the DAMOX/DASOX family.</text>
</comment>
<dbReference type="SUPFAM" id="SSF54373">
    <property type="entry name" value="FAD-linked reductases, C-terminal domain"/>
    <property type="match status" value="1"/>
</dbReference>
<evidence type="ECO:0000259" key="10">
    <source>
        <dbReference type="Pfam" id="PF01266"/>
    </source>
</evidence>
<dbReference type="Proteomes" id="UP000546162">
    <property type="component" value="Unassembled WGS sequence"/>
</dbReference>